<organism evidence="2 3">
    <name type="scientific">Rangifer tarandus platyrhynchus</name>
    <name type="common">Svalbard reindeer</name>
    <dbReference type="NCBI Taxonomy" id="3082113"/>
    <lineage>
        <taxon>Eukaryota</taxon>
        <taxon>Metazoa</taxon>
        <taxon>Chordata</taxon>
        <taxon>Craniata</taxon>
        <taxon>Vertebrata</taxon>
        <taxon>Euteleostomi</taxon>
        <taxon>Mammalia</taxon>
        <taxon>Eutheria</taxon>
        <taxon>Laurasiatheria</taxon>
        <taxon>Artiodactyla</taxon>
        <taxon>Ruminantia</taxon>
        <taxon>Pecora</taxon>
        <taxon>Cervidae</taxon>
        <taxon>Odocoileinae</taxon>
        <taxon>Rangifer</taxon>
    </lineage>
</organism>
<keyword evidence="3" id="KW-1185">Reference proteome</keyword>
<proteinExistence type="predicted"/>
<sequence>MPLTWAGGLPAWSEKEAAQGSCGARQGEGAMEGLCLCLTAWETLVLGHLACDGAESPEQLAHSTWAAGEQDRSSPPVPAREDLPLSDAWGWAGL</sequence>
<feature type="region of interest" description="Disordered" evidence="1">
    <location>
        <begin position="58"/>
        <end position="84"/>
    </location>
</feature>
<evidence type="ECO:0000313" key="3">
    <source>
        <dbReference type="Proteomes" id="UP001176941"/>
    </source>
</evidence>
<accession>A0ABN8YWM9</accession>
<reference evidence="2" key="1">
    <citation type="submission" date="2023-04" db="EMBL/GenBank/DDBJ databases">
        <authorList>
            <consortium name="ELIXIR-Norway"/>
        </authorList>
    </citation>
    <scope>NUCLEOTIDE SEQUENCE [LARGE SCALE GENOMIC DNA]</scope>
</reference>
<dbReference type="Proteomes" id="UP001176941">
    <property type="component" value="Chromosome 25"/>
</dbReference>
<evidence type="ECO:0000256" key="1">
    <source>
        <dbReference type="SAM" id="MobiDB-lite"/>
    </source>
</evidence>
<protein>
    <submittedName>
        <fullName evidence="2">Uncharacterized protein</fullName>
    </submittedName>
</protein>
<evidence type="ECO:0000313" key="2">
    <source>
        <dbReference type="EMBL" id="CAI9165763.1"/>
    </source>
</evidence>
<gene>
    <name evidence="2" type="ORF">MRATA1EN1_LOCUS14725</name>
</gene>
<name>A0ABN8YWM9_RANTA</name>
<dbReference type="EMBL" id="OX459961">
    <property type="protein sequence ID" value="CAI9165763.1"/>
    <property type="molecule type" value="Genomic_DNA"/>
</dbReference>